<keyword evidence="1" id="KW-1133">Transmembrane helix</keyword>
<dbReference type="Proteomes" id="UP000243217">
    <property type="component" value="Unassembled WGS sequence"/>
</dbReference>
<dbReference type="OrthoDB" id="78949at2759"/>
<accession>A0A1W0A182</accession>
<name>A0A1W0A182_9STRA</name>
<sequence length="538" mass="59794">MVYVAVPVSVTCLVRDIVEMVRSSMGHDDIIAQAVYLKISTVPTSLPVPTKWLQPNINSFGGSPLCPEQSAPKRVGGGFSSILAYDLSCIPASPVLCRSVWNRQTLWISFVLSGLLSSPPSNFRSICGYDLKNIDFCLVYLSQTLSFLQTYVPQLNSTAMTTTYTEIHHLVQSMNIEFMVYTKLNSTAPLQLLHTNVLDPSDPNFYFFGWTYMIDWVFNNREVISFQGDNGNLTLLTDYQIPLAQQVQPAEITTNFVRYCRAGVLYVTFMMLCLSFVLVGYMVVTKGEFEGYNMFKLDRVGGIVWVGRPLLLLRSITALCLLSTGELGLEYSGYMSYFTATPPEWYKVLLGAWEIAWFVSVVDDVFLVVTQEYASVYANPNSFLVCTLAALVSGIAPVEVTGLVNKQCSIVQVDFQVVCTSGTIFIGQIQRFALLIGMMTICSTISLAITRLYVGKKPKTPATSLLLSIGAKYHFTHGNRIIEGVYYLDRASAALNGILTLRGKSYMVALDVKLWRAFVTPDHGGNTLKTRQSYPLPD</sequence>
<evidence type="ECO:0008006" key="4">
    <source>
        <dbReference type="Google" id="ProtNLM"/>
    </source>
</evidence>
<organism evidence="2 3">
    <name type="scientific">Thraustotheca clavata</name>
    <dbReference type="NCBI Taxonomy" id="74557"/>
    <lineage>
        <taxon>Eukaryota</taxon>
        <taxon>Sar</taxon>
        <taxon>Stramenopiles</taxon>
        <taxon>Oomycota</taxon>
        <taxon>Saprolegniomycetes</taxon>
        <taxon>Saprolegniales</taxon>
        <taxon>Achlyaceae</taxon>
        <taxon>Thraustotheca</taxon>
    </lineage>
</organism>
<feature type="transmembrane region" description="Helical" evidence="1">
    <location>
        <begin position="263"/>
        <end position="284"/>
    </location>
</feature>
<keyword evidence="1" id="KW-0812">Transmembrane</keyword>
<comment type="caution">
    <text evidence="2">The sequence shown here is derived from an EMBL/GenBank/DDBJ whole genome shotgun (WGS) entry which is preliminary data.</text>
</comment>
<protein>
    <recommendedName>
        <fullName evidence="4">Transmembrane protein</fullName>
    </recommendedName>
</protein>
<evidence type="ECO:0000256" key="1">
    <source>
        <dbReference type="SAM" id="Phobius"/>
    </source>
</evidence>
<dbReference type="AlphaFoldDB" id="A0A1W0A182"/>
<feature type="transmembrane region" description="Helical" evidence="1">
    <location>
        <begin position="432"/>
        <end position="454"/>
    </location>
</feature>
<keyword evidence="3" id="KW-1185">Reference proteome</keyword>
<evidence type="ECO:0000313" key="3">
    <source>
        <dbReference type="Proteomes" id="UP000243217"/>
    </source>
</evidence>
<evidence type="ECO:0000313" key="2">
    <source>
        <dbReference type="EMBL" id="OQS04026.1"/>
    </source>
</evidence>
<gene>
    <name evidence="2" type="ORF">THRCLA_03705</name>
</gene>
<dbReference type="EMBL" id="JNBS01000694">
    <property type="protein sequence ID" value="OQS04026.1"/>
    <property type="molecule type" value="Genomic_DNA"/>
</dbReference>
<proteinExistence type="predicted"/>
<reference evidence="2 3" key="1">
    <citation type="journal article" date="2014" name="Genome Biol. Evol.">
        <title>The secreted proteins of Achlya hypogyna and Thraustotheca clavata identify the ancestral oomycete secretome and reveal gene acquisitions by horizontal gene transfer.</title>
        <authorList>
            <person name="Misner I."/>
            <person name="Blouin N."/>
            <person name="Leonard G."/>
            <person name="Richards T.A."/>
            <person name="Lane C.E."/>
        </authorList>
    </citation>
    <scope>NUCLEOTIDE SEQUENCE [LARGE SCALE GENOMIC DNA]</scope>
    <source>
        <strain evidence="2 3">ATCC 34112</strain>
    </source>
</reference>
<keyword evidence="1" id="KW-0472">Membrane</keyword>